<evidence type="ECO:0000256" key="2">
    <source>
        <dbReference type="ARBA" id="ARBA00022679"/>
    </source>
</evidence>
<dbReference type="InterPro" id="IPR050134">
    <property type="entry name" value="NAD-dep_sirtuin_deacylases"/>
</dbReference>
<organism evidence="6 7">
    <name type="scientific">Thermosyntropha lipolytica DSM 11003</name>
    <dbReference type="NCBI Taxonomy" id="1123382"/>
    <lineage>
        <taxon>Bacteria</taxon>
        <taxon>Bacillati</taxon>
        <taxon>Bacillota</taxon>
        <taxon>Clostridia</taxon>
        <taxon>Eubacteriales</taxon>
        <taxon>Syntrophomonadaceae</taxon>
        <taxon>Thermosyntropha</taxon>
    </lineage>
</organism>
<dbReference type="GO" id="GO:0046872">
    <property type="term" value="F:metal ion binding"/>
    <property type="evidence" value="ECO:0007669"/>
    <property type="project" value="UniProtKB-KW"/>
</dbReference>
<dbReference type="EC" id="2.3.1.286" evidence="1"/>
<evidence type="ECO:0000313" key="6">
    <source>
        <dbReference type="EMBL" id="SHG80881.1"/>
    </source>
</evidence>
<dbReference type="InterPro" id="IPR026590">
    <property type="entry name" value="Ssirtuin_cat_dom"/>
</dbReference>
<keyword evidence="3" id="KW-0520">NAD</keyword>
<feature type="binding site" evidence="4">
    <location>
        <position position="125"/>
    </location>
    <ligand>
        <name>Zn(2+)</name>
        <dbReference type="ChEBI" id="CHEBI:29105"/>
    </ligand>
</feature>
<dbReference type="InterPro" id="IPR026591">
    <property type="entry name" value="Sirtuin_cat_small_dom_sf"/>
</dbReference>
<feature type="binding site" evidence="4">
    <location>
        <position position="154"/>
    </location>
    <ligand>
        <name>Zn(2+)</name>
        <dbReference type="ChEBI" id="CHEBI:29105"/>
    </ligand>
</feature>
<feature type="binding site" evidence="4">
    <location>
        <position position="151"/>
    </location>
    <ligand>
        <name>Zn(2+)</name>
        <dbReference type="ChEBI" id="CHEBI:29105"/>
    </ligand>
</feature>
<dbReference type="PROSITE" id="PS50305">
    <property type="entry name" value="SIRTUIN"/>
    <property type="match status" value="1"/>
</dbReference>
<evidence type="ECO:0000313" key="7">
    <source>
        <dbReference type="Proteomes" id="UP000242329"/>
    </source>
</evidence>
<dbReference type="InterPro" id="IPR003000">
    <property type="entry name" value="Sirtuin"/>
</dbReference>
<gene>
    <name evidence="6" type="ORF">SAMN02745221_01021</name>
</gene>
<keyword evidence="2" id="KW-0808">Transferase</keyword>
<dbReference type="GO" id="GO:0070403">
    <property type="term" value="F:NAD+ binding"/>
    <property type="evidence" value="ECO:0007669"/>
    <property type="project" value="InterPro"/>
</dbReference>
<evidence type="ECO:0000256" key="1">
    <source>
        <dbReference type="ARBA" id="ARBA00012928"/>
    </source>
</evidence>
<dbReference type="SUPFAM" id="SSF52467">
    <property type="entry name" value="DHS-like NAD/FAD-binding domain"/>
    <property type="match status" value="1"/>
</dbReference>
<dbReference type="EMBL" id="FQWY01000013">
    <property type="protein sequence ID" value="SHG80881.1"/>
    <property type="molecule type" value="Genomic_DNA"/>
</dbReference>
<dbReference type="RefSeq" id="WP_073090982.1">
    <property type="nucleotide sequence ID" value="NZ_FQWY01000013.1"/>
</dbReference>
<dbReference type="Proteomes" id="UP000242329">
    <property type="component" value="Unassembled WGS sequence"/>
</dbReference>
<evidence type="ECO:0000256" key="4">
    <source>
        <dbReference type="PROSITE-ProRule" id="PRU00236"/>
    </source>
</evidence>
<sequence length="440" mass="50017">MSTELLIKQIFLYPRPFILTGAGVSTESGIPDFRGSGGLWERIDPMEVFSAWAFKHHPEKLYQHSKEVFGTILEALPNAAHNVLGEWQQKRIIGPIVTQNIDNLHQKGGAFWVYEVHGHIRTATCSRCGKTVQDMQEIIKEQETGVVVPRCADCGGVLKPDVILFGDAMPEDYMYAVKMAEIFNHFPQVVLVVGSSLAVSPINSFPLSFEELDIINNAPTLLDQEAYIIINGLAGKILMEMHKMLIDFNGGKDIQVLPAGFIPGRLISIVEGFYKKIWREQEDHKKPLTKWAILQGDIELIKNLFAFYKEKGRQQRLEYYLLEQMEEKLQLMEQGLKQVLQKRKFNLQTTEESYLLSSLYRLVDIYNQALHIYAKQHNAESRVIKELALQYLGIAGLYNKLWELKGIKSKGDLASDIDRVEKLMMAKGLSINTTQALADF</sequence>
<feature type="active site" description="Proton acceptor" evidence="4">
    <location>
        <position position="117"/>
    </location>
</feature>
<dbReference type="STRING" id="1123382.SAMN02745221_01021"/>
<evidence type="ECO:0000256" key="3">
    <source>
        <dbReference type="ARBA" id="ARBA00023027"/>
    </source>
</evidence>
<name>A0A1M5MUD1_9FIRM</name>
<feature type="binding site" evidence="4">
    <location>
        <position position="128"/>
    </location>
    <ligand>
        <name>Zn(2+)</name>
        <dbReference type="ChEBI" id="CHEBI:29105"/>
    </ligand>
</feature>
<evidence type="ECO:0000259" key="5">
    <source>
        <dbReference type="PROSITE" id="PS50305"/>
    </source>
</evidence>
<feature type="domain" description="Deacetylase sirtuin-type" evidence="5">
    <location>
        <begin position="1"/>
        <end position="276"/>
    </location>
</feature>
<protein>
    <recommendedName>
        <fullName evidence="1">protein acetyllysine N-acetyltransferase</fullName>
        <ecNumber evidence="1">2.3.1.286</ecNumber>
    </recommendedName>
</protein>
<dbReference type="Gene3D" id="3.30.1600.10">
    <property type="entry name" value="SIR2/SIRT2 'Small Domain"/>
    <property type="match status" value="1"/>
</dbReference>
<dbReference type="PANTHER" id="PTHR11085">
    <property type="entry name" value="NAD-DEPENDENT PROTEIN DEACYLASE SIRTUIN-5, MITOCHONDRIAL-RELATED"/>
    <property type="match status" value="1"/>
</dbReference>
<accession>A0A1M5MUD1</accession>
<reference evidence="7" key="1">
    <citation type="submission" date="2016-11" db="EMBL/GenBank/DDBJ databases">
        <authorList>
            <person name="Varghese N."/>
            <person name="Submissions S."/>
        </authorList>
    </citation>
    <scope>NUCLEOTIDE SEQUENCE [LARGE SCALE GENOMIC DNA]</scope>
    <source>
        <strain evidence="7">DSM 11003</strain>
    </source>
</reference>
<dbReference type="Pfam" id="PF02146">
    <property type="entry name" value="SIR2"/>
    <property type="match status" value="1"/>
</dbReference>
<keyword evidence="4" id="KW-0479">Metal-binding</keyword>
<dbReference type="InterPro" id="IPR029035">
    <property type="entry name" value="DHS-like_NAD/FAD-binding_dom"/>
</dbReference>
<dbReference type="PANTHER" id="PTHR11085:SF4">
    <property type="entry name" value="NAD-DEPENDENT PROTEIN DEACYLASE"/>
    <property type="match status" value="1"/>
</dbReference>
<dbReference type="OrthoDB" id="9800582at2"/>
<dbReference type="Gene3D" id="3.40.50.1220">
    <property type="entry name" value="TPP-binding domain"/>
    <property type="match status" value="1"/>
</dbReference>
<proteinExistence type="predicted"/>
<keyword evidence="4" id="KW-0862">Zinc</keyword>
<dbReference type="GO" id="GO:0017136">
    <property type="term" value="F:histone deacetylase activity, NAD-dependent"/>
    <property type="evidence" value="ECO:0007669"/>
    <property type="project" value="TreeGrafter"/>
</dbReference>
<dbReference type="AlphaFoldDB" id="A0A1M5MUD1"/>
<keyword evidence="7" id="KW-1185">Reference proteome</keyword>